<feature type="compositionally biased region" description="Basic and acidic residues" evidence="1">
    <location>
        <begin position="1"/>
        <end position="12"/>
    </location>
</feature>
<evidence type="ECO:0000313" key="3">
    <source>
        <dbReference type="Proteomes" id="UP001044222"/>
    </source>
</evidence>
<evidence type="ECO:0000256" key="1">
    <source>
        <dbReference type="SAM" id="MobiDB-lite"/>
    </source>
</evidence>
<sequence length="146" mass="15951">MEEEKRNRRKQDGCPLGFVKEQTPDGFSGILQSGGTEKRGLTEGSLVDGLNAGQMETEKAGHEAEERLTPAPPNAVPRMEDPIAAVQNGNQSPEEALPQQTNGDVSWNHFKPNEGVNPRRSLGKKCSSPIRTQDLLDQSPHPEKRG</sequence>
<feature type="compositionally biased region" description="Basic and acidic residues" evidence="1">
    <location>
        <begin position="56"/>
        <end position="68"/>
    </location>
</feature>
<protein>
    <submittedName>
        <fullName evidence="2">Uncharacterized protein</fullName>
    </submittedName>
</protein>
<proteinExistence type="predicted"/>
<dbReference type="Proteomes" id="UP001044222">
    <property type="component" value="Chromosome 7"/>
</dbReference>
<reference evidence="2" key="1">
    <citation type="submission" date="2021-01" db="EMBL/GenBank/DDBJ databases">
        <title>A chromosome-scale assembly of European eel, Anguilla anguilla.</title>
        <authorList>
            <person name="Henkel C."/>
            <person name="Jong-Raadsen S.A."/>
            <person name="Dufour S."/>
            <person name="Weltzien F.-A."/>
            <person name="Palstra A.P."/>
            <person name="Pelster B."/>
            <person name="Spaink H.P."/>
            <person name="Van Den Thillart G.E."/>
            <person name="Jansen H."/>
            <person name="Zahm M."/>
            <person name="Klopp C."/>
            <person name="Cedric C."/>
            <person name="Louis A."/>
            <person name="Berthelot C."/>
            <person name="Parey E."/>
            <person name="Roest Crollius H."/>
            <person name="Montfort J."/>
            <person name="Robinson-Rechavi M."/>
            <person name="Bucao C."/>
            <person name="Bouchez O."/>
            <person name="Gislard M."/>
            <person name="Lluch J."/>
            <person name="Milhes M."/>
            <person name="Lampietro C."/>
            <person name="Lopez Roques C."/>
            <person name="Donnadieu C."/>
            <person name="Braasch I."/>
            <person name="Desvignes T."/>
            <person name="Postlethwait J."/>
            <person name="Bobe J."/>
            <person name="Guiguen Y."/>
            <person name="Dirks R."/>
        </authorList>
    </citation>
    <scope>NUCLEOTIDE SEQUENCE</scope>
    <source>
        <strain evidence="2">Tag_6206</strain>
        <tissue evidence="2">Liver</tissue>
    </source>
</reference>
<feature type="region of interest" description="Disordered" evidence="1">
    <location>
        <begin position="1"/>
        <end position="146"/>
    </location>
</feature>
<evidence type="ECO:0000313" key="2">
    <source>
        <dbReference type="EMBL" id="KAG5844943.1"/>
    </source>
</evidence>
<organism evidence="2 3">
    <name type="scientific">Anguilla anguilla</name>
    <name type="common">European freshwater eel</name>
    <name type="synonym">Muraena anguilla</name>
    <dbReference type="NCBI Taxonomy" id="7936"/>
    <lineage>
        <taxon>Eukaryota</taxon>
        <taxon>Metazoa</taxon>
        <taxon>Chordata</taxon>
        <taxon>Craniata</taxon>
        <taxon>Vertebrata</taxon>
        <taxon>Euteleostomi</taxon>
        <taxon>Actinopterygii</taxon>
        <taxon>Neopterygii</taxon>
        <taxon>Teleostei</taxon>
        <taxon>Anguilliformes</taxon>
        <taxon>Anguillidae</taxon>
        <taxon>Anguilla</taxon>
    </lineage>
</organism>
<accession>A0A9D3MFL0</accession>
<feature type="compositionally biased region" description="Polar residues" evidence="1">
    <location>
        <begin position="87"/>
        <end position="105"/>
    </location>
</feature>
<dbReference type="AlphaFoldDB" id="A0A9D3MFL0"/>
<gene>
    <name evidence="2" type="ORF">ANANG_G00133520</name>
</gene>
<dbReference type="EMBL" id="JAFIRN010000007">
    <property type="protein sequence ID" value="KAG5844943.1"/>
    <property type="molecule type" value="Genomic_DNA"/>
</dbReference>
<name>A0A9D3MFL0_ANGAN</name>
<keyword evidence="3" id="KW-1185">Reference proteome</keyword>
<comment type="caution">
    <text evidence="2">The sequence shown here is derived from an EMBL/GenBank/DDBJ whole genome shotgun (WGS) entry which is preliminary data.</text>
</comment>